<name>A0ABU2U1S1_9ACTN</name>
<accession>A0ABU2U1S1</accession>
<evidence type="ECO:0000313" key="3">
    <source>
        <dbReference type="EMBL" id="MDT0467128.1"/>
    </source>
</evidence>
<evidence type="ECO:0008006" key="5">
    <source>
        <dbReference type="Google" id="ProtNLM"/>
    </source>
</evidence>
<protein>
    <recommendedName>
        <fullName evidence="5">LigA protein</fullName>
    </recommendedName>
</protein>
<dbReference type="EMBL" id="JAVREY010000048">
    <property type="protein sequence ID" value="MDT0467128.1"/>
    <property type="molecule type" value="Genomic_DNA"/>
</dbReference>
<evidence type="ECO:0000313" key="4">
    <source>
        <dbReference type="Proteomes" id="UP001183809"/>
    </source>
</evidence>
<keyword evidence="2" id="KW-1133">Transmembrane helix</keyword>
<sequence length="418" mass="43838">MPVEEHDPFEDHFAAALRHTGGTFDTDRLDLADRGETRGRTLRRRRAAVTGGVTGVALVGLGVALVLPGFGADGWQHSVAGSTTTPAASPGRSAGVSKDDLIATLKKLLPPGTFSQEQGRGTGDPHGRYRPYAQVVYDDGKGKAAVAVSVNRVRPGSSQALQATTCPDKVFVPYDACTASTLADGSKLMILQGYEYPDRRVDTKLWSAQLVTPKGQSIGVQEWNSAAEKDKPISRSLPPLSPDRLKALVSAPEWRTASDALPAAPRVPTTEPSRPGGVPEGSVSSTLATLLPKGVRVVSKGGADSGFGYVVVDDGRGASMVQVNVQANMSDVEGQLFGPDSRTLPDGTKVATHQGPGEKGGEGVVMWTVDTMRTGGRRVVISAFNSGTQTTPATRTAPALTLKQMEAIATSAKWFARG</sequence>
<gene>
    <name evidence="3" type="ORF">RM764_29695</name>
</gene>
<feature type="transmembrane region" description="Helical" evidence="2">
    <location>
        <begin position="47"/>
        <end position="70"/>
    </location>
</feature>
<keyword evidence="2" id="KW-0812">Transmembrane</keyword>
<comment type="caution">
    <text evidence="3">The sequence shown here is derived from an EMBL/GenBank/DDBJ whole genome shotgun (WGS) entry which is preliminary data.</text>
</comment>
<proteinExistence type="predicted"/>
<dbReference type="RefSeq" id="WP_311698590.1">
    <property type="nucleotide sequence ID" value="NZ_JAVREY010000048.1"/>
</dbReference>
<keyword evidence="2" id="KW-0472">Membrane</keyword>
<feature type="region of interest" description="Disordered" evidence="1">
    <location>
        <begin position="257"/>
        <end position="283"/>
    </location>
</feature>
<reference evidence="4" key="1">
    <citation type="submission" date="2023-07" db="EMBL/GenBank/DDBJ databases">
        <title>30 novel species of actinomycetes from the DSMZ collection.</title>
        <authorList>
            <person name="Nouioui I."/>
        </authorList>
    </citation>
    <scope>NUCLEOTIDE SEQUENCE [LARGE SCALE GENOMIC DNA]</scope>
    <source>
        <strain evidence="4">DSM 41699</strain>
    </source>
</reference>
<keyword evidence="4" id="KW-1185">Reference proteome</keyword>
<evidence type="ECO:0000256" key="1">
    <source>
        <dbReference type="SAM" id="MobiDB-lite"/>
    </source>
</evidence>
<dbReference type="Proteomes" id="UP001183809">
    <property type="component" value="Unassembled WGS sequence"/>
</dbReference>
<evidence type="ECO:0000256" key="2">
    <source>
        <dbReference type="SAM" id="Phobius"/>
    </source>
</evidence>
<organism evidence="3 4">
    <name type="scientific">Streptomyces gibsoniae</name>
    <dbReference type="NCBI Taxonomy" id="3075529"/>
    <lineage>
        <taxon>Bacteria</taxon>
        <taxon>Bacillati</taxon>
        <taxon>Actinomycetota</taxon>
        <taxon>Actinomycetes</taxon>
        <taxon>Kitasatosporales</taxon>
        <taxon>Streptomycetaceae</taxon>
        <taxon>Streptomyces</taxon>
    </lineage>
</organism>